<dbReference type="EMBL" id="JZWT02000006">
    <property type="protein sequence ID" value="MFB6490207.1"/>
    <property type="molecule type" value="Genomic_DNA"/>
</dbReference>
<comment type="caution">
    <text evidence="1">The sequence shown here is derived from an EMBL/GenBank/DDBJ whole genome shotgun (WGS) entry which is preliminary data.</text>
</comment>
<evidence type="ECO:0000313" key="2">
    <source>
        <dbReference type="Proteomes" id="UP000033636"/>
    </source>
</evidence>
<proteinExistence type="predicted"/>
<evidence type="ECO:0000313" key="1">
    <source>
        <dbReference type="EMBL" id="MFB6490207.1"/>
    </source>
</evidence>
<organism evidence="1 2">
    <name type="scientific">Thermoproteus sp. AZ2</name>
    <dbReference type="NCBI Taxonomy" id="1609232"/>
    <lineage>
        <taxon>Archaea</taxon>
        <taxon>Thermoproteota</taxon>
        <taxon>Thermoprotei</taxon>
        <taxon>Thermoproteales</taxon>
        <taxon>Thermoproteaceae</taxon>
        <taxon>Thermoproteus</taxon>
    </lineage>
</organism>
<protein>
    <submittedName>
        <fullName evidence="1">Mechanosensitive ion channel domain-containing protein</fullName>
    </submittedName>
</protein>
<gene>
    <name evidence="1" type="ORF">TU35_002990</name>
</gene>
<sequence>MRVGDFLRIGDVAGYIIAMRSTSLIIRDRKRDLVHVPYSRLIRGSFKVVRIEEGHEVLVPIFVPLGADLEEIKRGLKSAADEAGLEEFRVDVMRIGARGVVLATRGLLRDPRREEEVKYLLLDRAYSLIFKQS</sequence>
<accession>A0ACC6UZW9</accession>
<dbReference type="Proteomes" id="UP000033636">
    <property type="component" value="Unassembled WGS sequence"/>
</dbReference>
<reference evidence="1" key="1">
    <citation type="submission" date="2024-07" db="EMBL/GenBank/DDBJ databases">
        <title>Metagenome and Metagenome-Assembled Genomes of Archaea from a hot spring from the geothermal field of Los Azufres, Mexico.</title>
        <authorList>
            <person name="Marin-Paredes R."/>
            <person name="Martinez-Romero E."/>
            <person name="Servin-Garciduenas L.E."/>
        </authorList>
    </citation>
    <scope>NUCLEOTIDE SEQUENCE</scope>
</reference>
<name>A0ACC6UZW9_9CREN</name>